<gene>
    <name evidence="1" type="ORF">L1987_29545</name>
</gene>
<protein>
    <submittedName>
        <fullName evidence="1">Uncharacterized protein</fullName>
    </submittedName>
</protein>
<evidence type="ECO:0000313" key="2">
    <source>
        <dbReference type="Proteomes" id="UP001056120"/>
    </source>
</evidence>
<dbReference type="Proteomes" id="UP001056120">
    <property type="component" value="Linkage Group LG10"/>
</dbReference>
<dbReference type="EMBL" id="CM042027">
    <property type="protein sequence ID" value="KAI3801440.1"/>
    <property type="molecule type" value="Genomic_DNA"/>
</dbReference>
<sequence>MCRHCIIHFHMAQLRQFSRFGTPNSKRFINGHNILKFPTFLTLSLSLSLSLSHTHLLCAFTLKYHRLFIKSLLHADSTLSVCNIWSSQRPAIPEKRFQIWIESTQ</sequence>
<keyword evidence="2" id="KW-1185">Reference proteome</keyword>
<accession>A0ACB9I233</accession>
<comment type="caution">
    <text evidence="1">The sequence shown here is derived from an EMBL/GenBank/DDBJ whole genome shotgun (WGS) entry which is preliminary data.</text>
</comment>
<organism evidence="1 2">
    <name type="scientific">Smallanthus sonchifolius</name>
    <dbReference type="NCBI Taxonomy" id="185202"/>
    <lineage>
        <taxon>Eukaryota</taxon>
        <taxon>Viridiplantae</taxon>
        <taxon>Streptophyta</taxon>
        <taxon>Embryophyta</taxon>
        <taxon>Tracheophyta</taxon>
        <taxon>Spermatophyta</taxon>
        <taxon>Magnoliopsida</taxon>
        <taxon>eudicotyledons</taxon>
        <taxon>Gunneridae</taxon>
        <taxon>Pentapetalae</taxon>
        <taxon>asterids</taxon>
        <taxon>campanulids</taxon>
        <taxon>Asterales</taxon>
        <taxon>Asteraceae</taxon>
        <taxon>Asteroideae</taxon>
        <taxon>Heliantheae alliance</taxon>
        <taxon>Millerieae</taxon>
        <taxon>Smallanthus</taxon>
    </lineage>
</organism>
<reference evidence="1 2" key="2">
    <citation type="journal article" date="2022" name="Mol. Ecol. Resour.">
        <title>The genomes of chicory, endive, great burdock and yacon provide insights into Asteraceae paleo-polyploidization history and plant inulin production.</title>
        <authorList>
            <person name="Fan W."/>
            <person name="Wang S."/>
            <person name="Wang H."/>
            <person name="Wang A."/>
            <person name="Jiang F."/>
            <person name="Liu H."/>
            <person name="Zhao H."/>
            <person name="Xu D."/>
            <person name="Zhang Y."/>
        </authorList>
    </citation>
    <scope>NUCLEOTIDE SEQUENCE [LARGE SCALE GENOMIC DNA]</scope>
    <source>
        <strain evidence="2">cv. Yunnan</strain>
        <tissue evidence="1">Leaves</tissue>
    </source>
</reference>
<reference evidence="2" key="1">
    <citation type="journal article" date="2022" name="Mol. Ecol. Resour.">
        <title>The genomes of chicory, endive, great burdock and yacon provide insights into Asteraceae palaeo-polyploidization history and plant inulin production.</title>
        <authorList>
            <person name="Fan W."/>
            <person name="Wang S."/>
            <person name="Wang H."/>
            <person name="Wang A."/>
            <person name="Jiang F."/>
            <person name="Liu H."/>
            <person name="Zhao H."/>
            <person name="Xu D."/>
            <person name="Zhang Y."/>
        </authorList>
    </citation>
    <scope>NUCLEOTIDE SEQUENCE [LARGE SCALE GENOMIC DNA]</scope>
    <source>
        <strain evidence="2">cv. Yunnan</strain>
    </source>
</reference>
<name>A0ACB9I233_9ASTR</name>
<evidence type="ECO:0000313" key="1">
    <source>
        <dbReference type="EMBL" id="KAI3801440.1"/>
    </source>
</evidence>
<proteinExistence type="predicted"/>